<dbReference type="Gene3D" id="3.50.50.60">
    <property type="entry name" value="FAD/NAD(P)-binding domain"/>
    <property type="match status" value="2"/>
</dbReference>
<dbReference type="PANTHER" id="PTHR42949">
    <property type="entry name" value="ANAEROBIC GLYCEROL-3-PHOSPHATE DEHYDROGENASE SUBUNIT B"/>
    <property type="match status" value="1"/>
</dbReference>
<evidence type="ECO:0000259" key="2">
    <source>
        <dbReference type="Pfam" id="PF07992"/>
    </source>
</evidence>
<dbReference type="InterPro" id="IPR041854">
    <property type="entry name" value="BFD-like_2Fe2S-bd_dom_sf"/>
</dbReference>
<proteinExistence type="predicted"/>
<dbReference type="PANTHER" id="PTHR42949:SF3">
    <property type="entry name" value="ANAEROBIC GLYCEROL-3-PHOSPHATE DEHYDROGENASE SUBUNIT B"/>
    <property type="match status" value="1"/>
</dbReference>
<evidence type="ECO:0000256" key="1">
    <source>
        <dbReference type="ARBA" id="ARBA00023002"/>
    </source>
</evidence>
<keyword evidence="1" id="KW-0560">Oxidoreductase</keyword>
<dbReference type="Proteomes" id="UP000433577">
    <property type="component" value="Chromosome 2"/>
</dbReference>
<dbReference type="Gene3D" id="1.10.10.1100">
    <property type="entry name" value="BFD-like [2Fe-2S]-binding domain"/>
    <property type="match status" value="1"/>
</dbReference>
<name>A0A7Z2GKN1_9BURK</name>
<dbReference type="InterPro" id="IPR036188">
    <property type="entry name" value="FAD/NAD-bd_sf"/>
</dbReference>
<dbReference type="SUPFAM" id="SSF51905">
    <property type="entry name" value="FAD/NAD(P)-binding domain"/>
    <property type="match status" value="1"/>
</dbReference>
<dbReference type="PRINTS" id="PR00368">
    <property type="entry name" value="FADPNR"/>
</dbReference>
<reference evidence="3 4" key="1">
    <citation type="submission" date="2019-12" db="EMBL/GenBank/DDBJ databases">
        <title>Paraburkholderia acidiphila 7Q-K02 sp. nov and Paraburkholderia acidisoli DHF22 sp. nov., two strains isolated from forest soil.</title>
        <authorList>
            <person name="Gao Z."/>
            <person name="Qiu L."/>
        </authorList>
    </citation>
    <scope>NUCLEOTIDE SEQUENCE [LARGE SCALE GENOMIC DNA]</scope>
    <source>
        <strain evidence="3 4">DHF22</strain>
    </source>
</reference>
<protein>
    <submittedName>
        <fullName evidence="3">FAD/NAD(P)-binding oxidoreductase</fullName>
    </submittedName>
</protein>
<dbReference type="EMBL" id="CP046914">
    <property type="protein sequence ID" value="QGZ63573.1"/>
    <property type="molecule type" value="Genomic_DNA"/>
</dbReference>
<dbReference type="OrthoDB" id="9801699at2"/>
<dbReference type="RefSeq" id="WP_158952566.1">
    <property type="nucleotide sequence ID" value="NZ_CP046914.1"/>
</dbReference>
<dbReference type="PIRSF" id="PIRSF037495">
    <property type="entry name" value="Opine_OX_OoxA/HcnB"/>
    <property type="match status" value="1"/>
</dbReference>
<dbReference type="AlphaFoldDB" id="A0A7Z2GKN1"/>
<dbReference type="Pfam" id="PF07992">
    <property type="entry name" value="Pyr_redox_2"/>
    <property type="match status" value="1"/>
</dbReference>
<feature type="domain" description="FAD/NAD(P)-binding" evidence="2">
    <location>
        <begin position="3"/>
        <end position="300"/>
    </location>
</feature>
<accession>A0A7Z2GKN1</accession>
<evidence type="ECO:0000313" key="4">
    <source>
        <dbReference type="Proteomes" id="UP000433577"/>
    </source>
</evidence>
<organism evidence="3 4">
    <name type="scientific">Paraburkholderia acidisoli</name>
    <dbReference type="NCBI Taxonomy" id="2571748"/>
    <lineage>
        <taxon>Bacteria</taxon>
        <taxon>Pseudomonadati</taxon>
        <taxon>Pseudomonadota</taxon>
        <taxon>Betaproteobacteria</taxon>
        <taxon>Burkholderiales</taxon>
        <taxon>Burkholderiaceae</taxon>
        <taxon>Paraburkholderia</taxon>
    </lineage>
</organism>
<gene>
    <name evidence="3" type="ORF">FAZ98_17505</name>
</gene>
<dbReference type="PRINTS" id="PR00411">
    <property type="entry name" value="PNDRDTASEI"/>
</dbReference>
<keyword evidence="4" id="KW-1185">Reference proteome</keyword>
<dbReference type="InterPro" id="IPR017224">
    <property type="entry name" value="Opine_Oxase_asu/HCN_bsu"/>
</dbReference>
<dbReference type="GO" id="GO:0016491">
    <property type="term" value="F:oxidoreductase activity"/>
    <property type="evidence" value="ECO:0007669"/>
    <property type="project" value="UniProtKB-KW"/>
</dbReference>
<sequence>MKFDILIIGAGPAGLQAARTAADADHVARVGIVDDNALPGGQIWRQGPRHRATGAARELLDALRAHGNVTILSGTRIVQALGERRLQAESATGAIALEYGKLIVASGARERFLPFPGWTLPGVTGAGGLQALVKGGTPVRGERIVIAGSGPLLFAAAATARAQGAHIVALVEQAPAHAVSRFATGLVRTPAKLMQALRLRFDLRATPYWRDAYVTEAIGETRVTQVRIRRGGQTIVLDCDRLACAYGLVPNTQVGAALDCGIDMKNDALAIAVNDWQQTSRDDIYAAGECTGVGGMELAAVEGRIAAYSALGKHEAARALFAERERYRQFAARLHAAFALTPALRTLAQPDTTFCRCEDVTFGEVARHASWRDAKLQTRCGMGPCQGKICGEAAAFCLGWSQQGQRPPFSPARIDTLMHAGKS</sequence>
<dbReference type="InterPro" id="IPR023753">
    <property type="entry name" value="FAD/NAD-binding_dom"/>
</dbReference>
<evidence type="ECO:0000313" key="3">
    <source>
        <dbReference type="EMBL" id="QGZ63573.1"/>
    </source>
</evidence>
<dbReference type="InterPro" id="IPR051691">
    <property type="entry name" value="Metab_Enz_Cyan_OpOx_G3PDH"/>
</dbReference>
<dbReference type="KEGG" id="pacs:FAZ98_17505"/>